<feature type="transmembrane region" description="Helical" evidence="10">
    <location>
        <begin position="28"/>
        <end position="45"/>
    </location>
</feature>
<evidence type="ECO:0000256" key="1">
    <source>
        <dbReference type="ARBA" id="ARBA00004383"/>
    </source>
</evidence>
<dbReference type="PANTHER" id="PTHR33446:SF14">
    <property type="entry name" value="PROTEIN TONB"/>
    <property type="match status" value="1"/>
</dbReference>
<evidence type="ECO:0000256" key="2">
    <source>
        <dbReference type="ARBA" id="ARBA00006555"/>
    </source>
</evidence>
<dbReference type="PANTHER" id="PTHR33446">
    <property type="entry name" value="PROTEIN TONB-RELATED"/>
    <property type="match status" value="1"/>
</dbReference>
<evidence type="ECO:0000256" key="9">
    <source>
        <dbReference type="ARBA" id="ARBA00023136"/>
    </source>
</evidence>
<comment type="caution">
    <text evidence="12">The sequence shown here is derived from an EMBL/GenBank/DDBJ whole genome shotgun (WGS) entry which is preliminary data.</text>
</comment>
<evidence type="ECO:0000256" key="4">
    <source>
        <dbReference type="ARBA" id="ARBA00022475"/>
    </source>
</evidence>
<dbReference type="InterPro" id="IPR037682">
    <property type="entry name" value="TonB_C"/>
</dbReference>
<dbReference type="EMBL" id="LRFG02000002">
    <property type="protein sequence ID" value="PCO05815.1"/>
    <property type="molecule type" value="Genomic_DNA"/>
</dbReference>
<dbReference type="InterPro" id="IPR006260">
    <property type="entry name" value="TonB/TolA_C"/>
</dbReference>
<evidence type="ECO:0000256" key="6">
    <source>
        <dbReference type="ARBA" id="ARBA00022692"/>
    </source>
</evidence>
<keyword evidence="4 10" id="KW-1003">Cell membrane</keyword>
<evidence type="ECO:0000256" key="7">
    <source>
        <dbReference type="ARBA" id="ARBA00022927"/>
    </source>
</evidence>
<keyword evidence="10" id="KW-0735">Signal-anchor</keyword>
<comment type="function">
    <text evidence="10">Interacts with outer membrane receptor proteins that carry out high-affinity binding and energy dependent uptake into the periplasmic space of specific substrates. It could act to transduce energy from the cytoplasmic membrane to specific energy-requiring processes in the outer membrane, resulting in the release into the periplasm of ligands bound by these outer membrane proteins.</text>
</comment>
<reference evidence="12" key="1">
    <citation type="submission" date="2017-08" db="EMBL/GenBank/DDBJ databases">
        <title>Microbulbifer marisrubri sp. nov., a halophilic alphaproteobacterium isolated from marine sediment of the Yellow Sea, China.</title>
        <authorList>
            <person name="Zhang G."/>
            <person name="Xiong Q."/>
        </authorList>
    </citation>
    <scope>NUCLEOTIDE SEQUENCE [LARGE SCALE GENOMIC DNA]</scope>
    <source>
        <strain evidence="12">WRN-8</strain>
    </source>
</reference>
<name>A0ABX4I1L8_9GAMM</name>
<sequence>MRRGVMDRAYLRNPITVFTVFQPLLRSLSNWMLAAIVTLLLLLAMSQLITKKYTEPDTDDFVKVENIHLPDLKPTVQKFEPPVRVQDPQQPPPMLKNRTRVEESTSVVKIAAPVPGGEFEGPVLSTSGPVPIFKPAPRYPASALRRGIEGYVVVEFSIGKSGSVQNAVVIGGYDSAGNATEIFNRAALAAVQRFKYRPQMEDGRAVIRHGVRNRIRFKLAE</sequence>
<evidence type="ECO:0000256" key="8">
    <source>
        <dbReference type="ARBA" id="ARBA00022989"/>
    </source>
</evidence>
<gene>
    <name evidence="12" type="ORF">AWR36_007355</name>
</gene>
<keyword evidence="5 10" id="KW-0997">Cell inner membrane</keyword>
<dbReference type="PRINTS" id="PR01374">
    <property type="entry name" value="TONBPROTEIN"/>
</dbReference>
<feature type="domain" description="TonB C-terminal" evidence="11">
    <location>
        <begin position="124"/>
        <end position="221"/>
    </location>
</feature>
<evidence type="ECO:0000313" key="13">
    <source>
        <dbReference type="Proteomes" id="UP000218427"/>
    </source>
</evidence>
<protein>
    <recommendedName>
        <fullName evidence="10">Protein TonB</fullName>
    </recommendedName>
</protein>
<accession>A0ABX4I1L8</accession>
<dbReference type="Pfam" id="PF03544">
    <property type="entry name" value="TonB_C"/>
    <property type="match status" value="1"/>
</dbReference>
<dbReference type="PROSITE" id="PS52015">
    <property type="entry name" value="TONB_CTD"/>
    <property type="match status" value="1"/>
</dbReference>
<evidence type="ECO:0000256" key="5">
    <source>
        <dbReference type="ARBA" id="ARBA00022519"/>
    </source>
</evidence>
<evidence type="ECO:0000256" key="3">
    <source>
        <dbReference type="ARBA" id="ARBA00022448"/>
    </source>
</evidence>
<proteinExistence type="inferred from homology"/>
<keyword evidence="6 10" id="KW-0812">Transmembrane</keyword>
<dbReference type="NCBIfam" id="TIGR01352">
    <property type="entry name" value="tonB_Cterm"/>
    <property type="match status" value="1"/>
</dbReference>
<evidence type="ECO:0000256" key="10">
    <source>
        <dbReference type="RuleBase" id="RU362123"/>
    </source>
</evidence>
<dbReference type="Proteomes" id="UP000218427">
    <property type="component" value="Unassembled WGS sequence"/>
</dbReference>
<keyword evidence="9 10" id="KW-0472">Membrane</keyword>
<dbReference type="SUPFAM" id="SSF74653">
    <property type="entry name" value="TolA/TonB C-terminal domain"/>
    <property type="match status" value="1"/>
</dbReference>
<dbReference type="Gene3D" id="3.30.1150.10">
    <property type="match status" value="1"/>
</dbReference>
<keyword evidence="13" id="KW-1185">Reference proteome</keyword>
<dbReference type="InterPro" id="IPR051045">
    <property type="entry name" value="TonB-dependent_transducer"/>
</dbReference>
<comment type="subcellular location">
    <subcellularLocation>
        <location evidence="1 10">Cell inner membrane</location>
        <topology evidence="1 10">Single-pass membrane protein</topology>
        <orientation evidence="1 10">Periplasmic side</orientation>
    </subcellularLocation>
</comment>
<keyword evidence="3 10" id="KW-0813">Transport</keyword>
<dbReference type="InterPro" id="IPR003538">
    <property type="entry name" value="TonB"/>
</dbReference>
<evidence type="ECO:0000259" key="11">
    <source>
        <dbReference type="PROSITE" id="PS52015"/>
    </source>
</evidence>
<keyword evidence="8 10" id="KW-1133">Transmembrane helix</keyword>
<evidence type="ECO:0000313" key="12">
    <source>
        <dbReference type="EMBL" id="PCO05815.1"/>
    </source>
</evidence>
<comment type="similarity">
    <text evidence="2 10">Belongs to the TonB family.</text>
</comment>
<keyword evidence="7 10" id="KW-0653">Protein transport</keyword>
<organism evidence="12 13">
    <name type="scientific">Microbulbifer flavimaris</name>
    <dbReference type="NCBI Taxonomy" id="1781068"/>
    <lineage>
        <taxon>Bacteria</taxon>
        <taxon>Pseudomonadati</taxon>
        <taxon>Pseudomonadota</taxon>
        <taxon>Gammaproteobacteria</taxon>
        <taxon>Cellvibrionales</taxon>
        <taxon>Microbulbiferaceae</taxon>
        <taxon>Microbulbifer</taxon>
    </lineage>
</organism>